<proteinExistence type="predicted"/>
<dbReference type="Proteomes" id="UP000177625">
    <property type="component" value="Unassembled WGS sequence"/>
</dbReference>
<sequence>MKEEEGSRKSLIVQLKLPYTVVLESPSGSLNTQPAASANPTMASSVAAKTATKMISRRPSMHFLKFSALDLLPGHPRALGFDFESTTVFVPSRTAVKYKIIKLQNMVIDASHERLSGEAWLGKDLCRQRTALGFILHQGWATWNRMIVDELLATKNQGVFDLLSSLLTGCDILLEVAQGLKKSQLEGRVPDRRPASYYHIPDPKVEK</sequence>
<organism evidence="1 2">
    <name type="scientific">Rhynchosporium secalis</name>
    <name type="common">Barley scald fungus</name>
    <dbReference type="NCBI Taxonomy" id="38038"/>
    <lineage>
        <taxon>Eukaryota</taxon>
        <taxon>Fungi</taxon>
        <taxon>Dikarya</taxon>
        <taxon>Ascomycota</taxon>
        <taxon>Pezizomycotina</taxon>
        <taxon>Leotiomycetes</taxon>
        <taxon>Helotiales</taxon>
        <taxon>Ploettnerulaceae</taxon>
        <taxon>Rhynchosporium</taxon>
    </lineage>
</organism>
<evidence type="ECO:0000313" key="1">
    <source>
        <dbReference type="EMBL" id="CZT42002.1"/>
    </source>
</evidence>
<accession>A0A1E1LYQ8</accession>
<dbReference type="EMBL" id="FJVC01000066">
    <property type="protein sequence ID" value="CZT42002.1"/>
    <property type="molecule type" value="Genomic_DNA"/>
</dbReference>
<evidence type="ECO:0000313" key="2">
    <source>
        <dbReference type="Proteomes" id="UP000177625"/>
    </source>
</evidence>
<reference evidence="2" key="1">
    <citation type="submission" date="2016-03" db="EMBL/GenBank/DDBJ databases">
        <authorList>
            <person name="Guldener U."/>
        </authorList>
    </citation>
    <scope>NUCLEOTIDE SEQUENCE [LARGE SCALE GENOMIC DNA]</scope>
</reference>
<name>A0A1E1LYQ8_RHYSE</name>
<protein>
    <submittedName>
        <fullName evidence="1">Uncharacterized protein</fullName>
    </submittedName>
</protein>
<gene>
    <name evidence="1" type="ORF">RSE6_01828</name>
</gene>
<dbReference type="AlphaFoldDB" id="A0A1E1LYQ8"/>
<keyword evidence="2" id="KW-1185">Reference proteome</keyword>